<evidence type="ECO:0000313" key="2">
    <source>
        <dbReference type="Proteomes" id="UP000232003"/>
    </source>
</evidence>
<dbReference type="KEGG" id="nfl:COO91_04691"/>
<dbReference type="EMBL" id="CP024785">
    <property type="protein sequence ID" value="AUB38716.1"/>
    <property type="molecule type" value="Genomic_DNA"/>
</dbReference>
<proteinExistence type="predicted"/>
<accession>A0A2K8STE0</accession>
<gene>
    <name evidence="1" type="ORF">COO91_04691</name>
</gene>
<name>A0A2K8STE0_9NOSO</name>
<reference evidence="1 2" key="1">
    <citation type="submission" date="2017-11" db="EMBL/GenBank/DDBJ databases">
        <title>Complete genome of a free-living desiccation-tolerant cyanobacterium and its photosynthetic adaptation to extreme terrestrial habitat.</title>
        <authorList>
            <person name="Shang J."/>
        </authorList>
    </citation>
    <scope>NUCLEOTIDE SEQUENCE [LARGE SCALE GENOMIC DNA]</scope>
    <source>
        <strain evidence="1 2">CCNUN1</strain>
    </source>
</reference>
<evidence type="ECO:0000313" key="1">
    <source>
        <dbReference type="EMBL" id="AUB38716.1"/>
    </source>
</evidence>
<dbReference type="AlphaFoldDB" id="A0A2K8STE0"/>
<protein>
    <submittedName>
        <fullName evidence="1">Uncharacterized protein</fullName>
    </submittedName>
</protein>
<dbReference type="Proteomes" id="UP000232003">
    <property type="component" value="Chromosome"/>
</dbReference>
<organism evidence="1 2">
    <name type="scientific">Nostoc flagelliforme CCNUN1</name>
    <dbReference type="NCBI Taxonomy" id="2038116"/>
    <lineage>
        <taxon>Bacteria</taxon>
        <taxon>Bacillati</taxon>
        <taxon>Cyanobacteriota</taxon>
        <taxon>Cyanophyceae</taxon>
        <taxon>Nostocales</taxon>
        <taxon>Nostocaceae</taxon>
        <taxon>Nostoc</taxon>
    </lineage>
</organism>
<sequence>MRESIHTRFVNYQGVATQLTVNNMPRGWVQKQWGYYPRACKK</sequence>
<keyword evidence="2" id="KW-1185">Reference proteome</keyword>